<evidence type="ECO:0000256" key="1">
    <source>
        <dbReference type="ARBA" id="ARBA00004571"/>
    </source>
</evidence>
<evidence type="ECO:0000256" key="4">
    <source>
        <dbReference type="ARBA" id="ARBA00022692"/>
    </source>
</evidence>
<accession>A0A8J2XTV7</accession>
<comment type="caution">
    <text evidence="8">The sequence shown here is derived from an EMBL/GenBank/DDBJ whole genome shotgun (WGS) entry which is preliminary data.</text>
</comment>
<dbReference type="AlphaFoldDB" id="A0A8J2XTV7"/>
<dbReference type="SUPFAM" id="SSF49464">
    <property type="entry name" value="Carboxypeptidase regulatory domain-like"/>
    <property type="match status" value="1"/>
</dbReference>
<dbReference type="InterPro" id="IPR039426">
    <property type="entry name" value="TonB-dep_rcpt-like"/>
</dbReference>
<evidence type="ECO:0000313" key="9">
    <source>
        <dbReference type="Proteomes" id="UP000607559"/>
    </source>
</evidence>
<dbReference type="GO" id="GO:0009279">
    <property type="term" value="C:cell outer membrane"/>
    <property type="evidence" value="ECO:0007669"/>
    <property type="project" value="UniProtKB-SubCell"/>
</dbReference>
<dbReference type="GO" id="GO:0015344">
    <property type="term" value="F:siderophore uptake transmembrane transporter activity"/>
    <property type="evidence" value="ECO:0007669"/>
    <property type="project" value="TreeGrafter"/>
</dbReference>
<dbReference type="GO" id="GO:0044718">
    <property type="term" value="P:siderophore transmembrane transport"/>
    <property type="evidence" value="ECO:0007669"/>
    <property type="project" value="TreeGrafter"/>
</dbReference>
<evidence type="ECO:0000256" key="7">
    <source>
        <dbReference type="ARBA" id="ARBA00023237"/>
    </source>
</evidence>
<keyword evidence="5" id="KW-0732">Signal</keyword>
<keyword evidence="2" id="KW-0813">Transport</keyword>
<keyword evidence="9" id="KW-1185">Reference proteome</keyword>
<comment type="subcellular location">
    <subcellularLocation>
        <location evidence="1">Cell outer membrane</location>
        <topology evidence="1">Multi-pass membrane protein</topology>
    </subcellularLocation>
</comment>
<organism evidence="8 9">
    <name type="scientific">Puia dinghuensis</name>
    <dbReference type="NCBI Taxonomy" id="1792502"/>
    <lineage>
        <taxon>Bacteria</taxon>
        <taxon>Pseudomonadati</taxon>
        <taxon>Bacteroidota</taxon>
        <taxon>Chitinophagia</taxon>
        <taxon>Chitinophagales</taxon>
        <taxon>Chitinophagaceae</taxon>
        <taxon>Puia</taxon>
    </lineage>
</organism>
<reference evidence="8" key="2">
    <citation type="submission" date="2020-09" db="EMBL/GenBank/DDBJ databases">
        <authorList>
            <person name="Sun Q."/>
            <person name="Zhou Y."/>
        </authorList>
    </citation>
    <scope>NUCLEOTIDE SEQUENCE</scope>
    <source>
        <strain evidence="8">CGMCC 1.15448</strain>
    </source>
</reference>
<dbReference type="EMBL" id="BMJC01000006">
    <property type="protein sequence ID" value="GGB20769.1"/>
    <property type="molecule type" value="Genomic_DNA"/>
</dbReference>
<keyword evidence="7" id="KW-0998">Cell outer membrane</keyword>
<name>A0A8J2XTV7_9BACT</name>
<evidence type="ECO:0000256" key="2">
    <source>
        <dbReference type="ARBA" id="ARBA00022448"/>
    </source>
</evidence>
<dbReference type="InterPro" id="IPR008969">
    <property type="entry name" value="CarboxyPept-like_regulatory"/>
</dbReference>
<keyword evidence="4" id="KW-0812">Transmembrane</keyword>
<dbReference type="PANTHER" id="PTHR30069">
    <property type="entry name" value="TONB-DEPENDENT OUTER MEMBRANE RECEPTOR"/>
    <property type="match status" value="1"/>
</dbReference>
<protein>
    <recommendedName>
        <fullName evidence="10">TonB-dependent receptor</fullName>
    </recommendedName>
</protein>
<dbReference type="InterPro" id="IPR036942">
    <property type="entry name" value="Beta-barrel_TonB_sf"/>
</dbReference>
<keyword evidence="3" id="KW-1134">Transmembrane beta strand</keyword>
<keyword evidence="6" id="KW-0472">Membrane</keyword>
<dbReference type="Proteomes" id="UP000607559">
    <property type="component" value="Unassembled WGS sequence"/>
</dbReference>
<evidence type="ECO:0008006" key="10">
    <source>
        <dbReference type="Google" id="ProtNLM"/>
    </source>
</evidence>
<evidence type="ECO:0000256" key="3">
    <source>
        <dbReference type="ARBA" id="ARBA00022452"/>
    </source>
</evidence>
<proteinExistence type="predicted"/>
<reference evidence="8" key="1">
    <citation type="journal article" date="2014" name="Int. J. Syst. Evol. Microbiol.">
        <title>Complete genome sequence of Corynebacterium casei LMG S-19264T (=DSM 44701T), isolated from a smear-ripened cheese.</title>
        <authorList>
            <consortium name="US DOE Joint Genome Institute (JGI-PGF)"/>
            <person name="Walter F."/>
            <person name="Albersmeier A."/>
            <person name="Kalinowski J."/>
            <person name="Ruckert C."/>
        </authorList>
    </citation>
    <scope>NUCLEOTIDE SEQUENCE</scope>
    <source>
        <strain evidence="8">CGMCC 1.15448</strain>
    </source>
</reference>
<sequence>MLSIFLTLMAASLAAQQPGAIKGRVIEQSTKEPVAGATITIKETGLAVVADSTGNFFINDLPPGSYSLLITHVGFQEKQLTEIPVTKGKTFTFEVELLDDGFRLNAVTVKAFRGEHNPQLPVSSFAFSREEIFRSPGAQGDIFRAIGILPGVVSSGGQYSAIAVRGQGTSDNVYMADDIPLFEVSHLEIEGFNSGFNDPNGGRFSIFAPRVIDNALFEGGGFAAQYGRKSSSLLTLGIKEGNRETPFYSGQFDLLGATLIYDGPLSTDKKTSLFASARYQNFSLLEKLVNLTSAGTPSYGDYMVKTTTELNRKNKLTFLAMYNPELYTRTVSDVSKSTGLDENNGSSFVGRSSSSKAVIGLNLRTLTGRSSYWKNILYYRLLRVDNSLGDAWPPVDAEGHILNKQDIPADGDLRHIRNNQGELGYRSVFTVHKKAFTFTAGADVARVDLDFRETLQHTDTLYSYGPNDSPLPGQYYLILEPADFNSARKDHAYNASGYVDLSFTLFNRLTLNPGIRYDYTGFTKENTFAPRISGSVALDSRQSINFSAGLYFQDPEYSDVAGQAPGHLLKNSRTTQYILGYKYYFSPDLKLTAEGWYKKFDDQPVQPNGGKPYLNNDGDGYAYGGDISLIKRLSAKYYGQVSYSYMLSKRDDHDGLGKYDYIFSIPHSFSLLGSYQANKKWAFSGKLRYSTGRPTDRYFVHADVFHDPTFLRYSQQRIGKKAARLNDFISLDGRVDYSWSTQRKASWTAFIDIVDLPNRFNENSAIFQPETGHVYYLGLAIFPSFGVRLDL</sequence>
<evidence type="ECO:0000313" key="8">
    <source>
        <dbReference type="EMBL" id="GGB20769.1"/>
    </source>
</evidence>
<gene>
    <name evidence="8" type="ORF">GCM10011511_50660</name>
</gene>
<dbReference type="Pfam" id="PF13715">
    <property type="entry name" value="CarbopepD_reg_2"/>
    <property type="match status" value="1"/>
</dbReference>
<dbReference type="Gene3D" id="2.40.170.20">
    <property type="entry name" value="TonB-dependent receptor, beta-barrel domain"/>
    <property type="match status" value="1"/>
</dbReference>
<dbReference type="Gene3D" id="2.60.40.1120">
    <property type="entry name" value="Carboxypeptidase-like, regulatory domain"/>
    <property type="match status" value="1"/>
</dbReference>
<dbReference type="SUPFAM" id="SSF56935">
    <property type="entry name" value="Porins"/>
    <property type="match status" value="1"/>
</dbReference>
<evidence type="ECO:0000256" key="6">
    <source>
        <dbReference type="ARBA" id="ARBA00023136"/>
    </source>
</evidence>
<evidence type="ECO:0000256" key="5">
    <source>
        <dbReference type="ARBA" id="ARBA00022729"/>
    </source>
</evidence>
<dbReference type="PANTHER" id="PTHR30069:SF29">
    <property type="entry name" value="HEMOGLOBIN AND HEMOGLOBIN-HAPTOGLOBIN-BINDING PROTEIN 1-RELATED"/>
    <property type="match status" value="1"/>
</dbReference>